<feature type="domain" description="Methylene-tetrahydrofolate reductase C-terminal-like" evidence="7">
    <location>
        <begin position="5"/>
        <end position="35"/>
    </location>
</feature>
<evidence type="ECO:0000313" key="8">
    <source>
        <dbReference type="EMBL" id="GGJ93103.1"/>
    </source>
</evidence>
<evidence type="ECO:0000313" key="9">
    <source>
        <dbReference type="Proteomes" id="UP000636956"/>
    </source>
</evidence>
<comment type="similarity">
    <text evidence="6">Belongs to the methylenetetrahydrofolate reductase family.</text>
</comment>
<evidence type="ECO:0000259" key="7">
    <source>
        <dbReference type="Pfam" id="PF12225"/>
    </source>
</evidence>
<comment type="cofactor">
    <cofactor evidence="1 6">
        <name>FAD</name>
        <dbReference type="ChEBI" id="CHEBI:57692"/>
    </cofactor>
</comment>
<evidence type="ECO:0000256" key="1">
    <source>
        <dbReference type="ARBA" id="ARBA00001974"/>
    </source>
</evidence>
<keyword evidence="9" id="KW-1185">Reference proteome</keyword>
<comment type="pathway">
    <text evidence="2 6">One-carbon metabolism; tetrahydrofolate interconversion.</text>
</comment>
<protein>
    <recommendedName>
        <fullName evidence="6">Methylenetetrahydrofolate reductase</fullName>
    </recommendedName>
</protein>
<organism evidence="8 9">
    <name type="scientific">Agromyces bauzanensis</name>
    <dbReference type="NCBI Taxonomy" id="1308924"/>
    <lineage>
        <taxon>Bacteria</taxon>
        <taxon>Bacillati</taxon>
        <taxon>Actinomycetota</taxon>
        <taxon>Actinomycetes</taxon>
        <taxon>Micrococcales</taxon>
        <taxon>Microbacteriaceae</taxon>
        <taxon>Agromyces</taxon>
    </lineage>
</organism>
<comment type="caution">
    <text evidence="8">The sequence shown here is derived from an EMBL/GenBank/DDBJ whole genome shotgun (WGS) entry which is preliminary data.</text>
</comment>
<dbReference type="Gene3D" id="3.20.20.220">
    <property type="match status" value="1"/>
</dbReference>
<keyword evidence="4 6" id="KW-0274">FAD</keyword>
<dbReference type="SUPFAM" id="SSF51730">
    <property type="entry name" value="FAD-linked oxidoreductase"/>
    <property type="match status" value="1"/>
</dbReference>
<evidence type="ECO:0000256" key="2">
    <source>
        <dbReference type="ARBA" id="ARBA00004777"/>
    </source>
</evidence>
<evidence type="ECO:0000256" key="5">
    <source>
        <dbReference type="ARBA" id="ARBA00023002"/>
    </source>
</evidence>
<dbReference type="Pfam" id="PF12225">
    <property type="entry name" value="DUF5981"/>
    <property type="match status" value="1"/>
</dbReference>
<evidence type="ECO:0000256" key="3">
    <source>
        <dbReference type="ARBA" id="ARBA00022630"/>
    </source>
</evidence>
<dbReference type="InterPro" id="IPR003171">
    <property type="entry name" value="Mehydrof_redctse-like"/>
</dbReference>
<dbReference type="RefSeq" id="WP_229662468.1">
    <property type="nucleotide sequence ID" value="NZ_BAABFW010000036.1"/>
</dbReference>
<dbReference type="InterPro" id="IPR029041">
    <property type="entry name" value="FAD-linked_oxidoreductase-like"/>
</dbReference>
<gene>
    <name evidence="8" type="ORF">GCM10011372_34540</name>
</gene>
<sequence length="346" mass="36079">MSTEMLECPKHMQYGPCGGVEFDGTCEIASFTCTFLDGGVREWRGIDRSPSGVPTPKVPTASATATAALLDRRQVVVADFPARALDAESLQRCARLLAGAVDATLAGDAATSRVQFSPSLRAALIQQEGLAVWSGVNCRDRNRVALEGELAGLAEVGVAGVHCVTGDHTLTGSRPDAAPVFDLDSTELAALARAAGHLVSVAESPAAPPTDERAARLLEKERAGAQICFVNHCGGVESVRAFIDEVRRGGSSLRFIPCVPVVIDAGSASLLESFTTLLLPEGFLRDIRSATDPRRAGIEATVALCERMLELDGVAGVDLSGGPGPGREESFADALAEIATRLALSA</sequence>
<dbReference type="AlphaFoldDB" id="A0A917PV88"/>
<evidence type="ECO:0000256" key="6">
    <source>
        <dbReference type="RuleBase" id="RU003862"/>
    </source>
</evidence>
<keyword evidence="5 6" id="KW-0560">Oxidoreductase</keyword>
<keyword evidence="3 6" id="KW-0285">Flavoprotein</keyword>
<dbReference type="GO" id="GO:0004489">
    <property type="term" value="F:methylenetetrahydrofolate reductase [NAD(P)H] activity"/>
    <property type="evidence" value="ECO:0007669"/>
    <property type="project" value="InterPro"/>
</dbReference>
<reference evidence="8" key="2">
    <citation type="submission" date="2020-09" db="EMBL/GenBank/DDBJ databases">
        <authorList>
            <person name="Sun Q."/>
            <person name="Zhou Y."/>
        </authorList>
    </citation>
    <scope>NUCLEOTIDE SEQUENCE</scope>
    <source>
        <strain evidence="8">CGMCC 1.8984</strain>
    </source>
</reference>
<evidence type="ECO:0000256" key="4">
    <source>
        <dbReference type="ARBA" id="ARBA00022827"/>
    </source>
</evidence>
<proteinExistence type="inferred from homology"/>
<dbReference type="InterPro" id="IPR022026">
    <property type="entry name" value="DUF5981"/>
</dbReference>
<dbReference type="GO" id="GO:0006555">
    <property type="term" value="P:methionine metabolic process"/>
    <property type="evidence" value="ECO:0007669"/>
    <property type="project" value="InterPro"/>
</dbReference>
<accession>A0A917PV88</accession>
<reference evidence="8" key="1">
    <citation type="journal article" date="2014" name="Int. J. Syst. Evol. Microbiol.">
        <title>Complete genome sequence of Corynebacterium casei LMG S-19264T (=DSM 44701T), isolated from a smear-ripened cheese.</title>
        <authorList>
            <consortium name="US DOE Joint Genome Institute (JGI-PGF)"/>
            <person name="Walter F."/>
            <person name="Albersmeier A."/>
            <person name="Kalinowski J."/>
            <person name="Ruckert C."/>
        </authorList>
    </citation>
    <scope>NUCLEOTIDE SEQUENCE</scope>
    <source>
        <strain evidence="8">CGMCC 1.8984</strain>
    </source>
</reference>
<name>A0A917PV88_9MICO</name>
<dbReference type="Pfam" id="PF02219">
    <property type="entry name" value="MTHFR"/>
    <property type="match status" value="1"/>
</dbReference>
<dbReference type="Proteomes" id="UP000636956">
    <property type="component" value="Unassembled WGS sequence"/>
</dbReference>
<dbReference type="EMBL" id="BMMD01000032">
    <property type="protein sequence ID" value="GGJ93103.1"/>
    <property type="molecule type" value="Genomic_DNA"/>
</dbReference>